<dbReference type="RefSeq" id="WP_230218395.1">
    <property type="nucleotide sequence ID" value="NZ_JAJKFT010000004.1"/>
</dbReference>
<comment type="caution">
    <text evidence="1">The sequence shown here is derived from an EMBL/GenBank/DDBJ whole genome shotgun (WGS) entry which is preliminary data.</text>
</comment>
<gene>
    <name evidence="1" type="ORF">LOC68_10815</name>
</gene>
<accession>A0A9X1MLP7</accession>
<dbReference type="AlphaFoldDB" id="A0A9X1MLP7"/>
<evidence type="ECO:0000313" key="2">
    <source>
        <dbReference type="Proteomes" id="UP001139103"/>
    </source>
</evidence>
<evidence type="ECO:0000313" key="1">
    <source>
        <dbReference type="EMBL" id="MCC9628891.1"/>
    </source>
</evidence>
<dbReference type="EMBL" id="JAJKFT010000004">
    <property type="protein sequence ID" value="MCC9628891.1"/>
    <property type="molecule type" value="Genomic_DNA"/>
</dbReference>
<dbReference type="InterPro" id="IPR040837">
    <property type="entry name" value="Bact_RF_family7"/>
</dbReference>
<reference evidence="1" key="1">
    <citation type="submission" date="2021-11" db="EMBL/GenBank/DDBJ databases">
        <title>Genome sequence.</title>
        <authorList>
            <person name="Sun Q."/>
        </authorList>
    </citation>
    <scope>NUCLEOTIDE SEQUENCE</scope>
    <source>
        <strain evidence="1">JC732</strain>
    </source>
</reference>
<protein>
    <submittedName>
        <fullName evidence="1">Uncharacterized protein</fullName>
    </submittedName>
</protein>
<proteinExistence type="predicted"/>
<name>A0A9X1MLP7_9BACT</name>
<dbReference type="Pfam" id="PF18849">
    <property type="entry name" value="baeRF_family7"/>
    <property type="match status" value="1"/>
</dbReference>
<dbReference type="Proteomes" id="UP001139103">
    <property type="component" value="Unassembled WGS sequence"/>
</dbReference>
<keyword evidence="2" id="KW-1185">Reference proteome</keyword>
<organism evidence="1 2">
    <name type="scientific">Blastopirellula sediminis</name>
    <dbReference type="NCBI Taxonomy" id="2894196"/>
    <lineage>
        <taxon>Bacteria</taxon>
        <taxon>Pseudomonadati</taxon>
        <taxon>Planctomycetota</taxon>
        <taxon>Planctomycetia</taxon>
        <taxon>Pirellulales</taxon>
        <taxon>Pirellulaceae</taxon>
        <taxon>Blastopirellula</taxon>
    </lineage>
</organism>
<sequence>MNAFTQRDLNRLMAAQQGPYVSILMPTHVAGEDGQQDPIRLKNLLNDAESQLAERYSVDAQAFFKPIRKLTERADFWEGRSCGLALFATTDECEVYRLPVPFDATAVVGKRFYVKPMLPALAANARFYVLSLSQNGSQLYRATSRTIEKVAVPDMPQDMESALGSATPERGLQFHSPVRASQGKHTALFHGHGGESDTEKENLLEYFRMIDKALRPVFEQEAAPLLLAGVEYLLPIYRQANSYNGLLPQQLTGNWDNEQMTRLREEAYPMVKPALEERQHKAAKKYADSTGNGRSSADIHKILVAAEQGQVESLFVDRGMTVWGSYHPETGDVYVHETPENGDEDLLNLAVIETALHNGEVYVMPGEEMPSEDFVAATLRY</sequence>